<evidence type="ECO:0000259" key="17">
    <source>
        <dbReference type="PROSITE" id="PS50885"/>
    </source>
</evidence>
<evidence type="ECO:0000256" key="14">
    <source>
        <dbReference type="SAM" id="Phobius"/>
    </source>
</evidence>
<comment type="catalytic activity">
    <reaction evidence="1">
        <text>ATP + protein L-histidine = ADP + protein N-phospho-L-histidine.</text>
        <dbReference type="EC" id="2.7.13.3"/>
    </reaction>
</comment>
<dbReference type="InterPro" id="IPR036890">
    <property type="entry name" value="HATPase_C_sf"/>
</dbReference>
<feature type="domain" description="HAMP" evidence="17">
    <location>
        <begin position="314"/>
        <end position="367"/>
    </location>
</feature>
<dbReference type="InterPro" id="IPR003594">
    <property type="entry name" value="HATPase_dom"/>
</dbReference>
<dbReference type="GO" id="GO:0030295">
    <property type="term" value="F:protein kinase activator activity"/>
    <property type="evidence" value="ECO:0007669"/>
    <property type="project" value="TreeGrafter"/>
</dbReference>
<feature type="transmembrane region" description="Helical" evidence="14">
    <location>
        <begin position="87"/>
        <end position="112"/>
    </location>
</feature>
<dbReference type="Pfam" id="PF00672">
    <property type="entry name" value="HAMP"/>
    <property type="match status" value="1"/>
</dbReference>
<dbReference type="InterPro" id="IPR000014">
    <property type="entry name" value="PAS"/>
</dbReference>
<evidence type="ECO:0000256" key="9">
    <source>
        <dbReference type="ARBA" id="ARBA00022777"/>
    </source>
</evidence>
<dbReference type="InterPro" id="IPR036097">
    <property type="entry name" value="HisK_dim/P_sf"/>
</dbReference>
<keyword evidence="7 14" id="KW-0812">Transmembrane</keyword>
<evidence type="ECO:0000313" key="19">
    <source>
        <dbReference type="Proteomes" id="UP000031057"/>
    </source>
</evidence>
<dbReference type="InterPro" id="IPR017232">
    <property type="entry name" value="NtrY"/>
</dbReference>
<dbReference type="OrthoDB" id="9776727at2"/>
<dbReference type="GO" id="GO:0000155">
    <property type="term" value="F:phosphorelay sensor kinase activity"/>
    <property type="evidence" value="ECO:0007669"/>
    <property type="project" value="InterPro"/>
</dbReference>
<feature type="transmembrane region" description="Helical" evidence="14">
    <location>
        <begin position="12"/>
        <end position="33"/>
    </location>
</feature>
<keyword evidence="19" id="KW-1185">Reference proteome</keyword>
<keyword evidence="8" id="KW-0547">Nucleotide-binding</keyword>
<comment type="subcellular location">
    <subcellularLocation>
        <location evidence="2">Cell membrane</location>
        <topology evidence="2">Multi-pass membrane protein</topology>
    </subcellularLocation>
</comment>
<dbReference type="InterPro" id="IPR003661">
    <property type="entry name" value="HisK_dim/P_dom"/>
</dbReference>
<dbReference type="SUPFAM" id="SSF47384">
    <property type="entry name" value="Homodimeric domain of signal transducing histidine kinase"/>
    <property type="match status" value="1"/>
</dbReference>
<dbReference type="EC" id="2.7.13.3" evidence="3"/>
<sequence length="724" mass="79891">MQVAARRANFFVVMEVLSVFAFLVMTATTWVALNAGSDKGKLLPSNLTATLLVGTLVPALAILVLLGRRLALRRAAENFGGTGRMHVRLVFLFSLISAIPTLLVVVFASWLFQSGVEFWFSDSSRGLLENANKLARGYYEQTLRDVGYESVAMAEDSRTWLGEYPVASQEFQAFLADQVLRRNLSVAAIIQIDSNGNQRTPIIVDPDGQSENNRISGDTLEKLDKGAPYDVSSRNDRIVAAAPIERSAGIYLLVARSNDLLSLSQGQSAENIVQAYEVLTNRARVLQLRFNIALFVASLALVGLSVWFALRFADRQVKPLYELVDAARRVGAGNYALRLEGRTGADEIGLLNRAFNRMTAQIDKQTQALLGANRQLHERRLFIEAVLESVTSGIISLDENGKILLMNSTAQKMLTEHDGDLPEDLTIEQLAPPIAAMVEEGTSVGLVQYNRGGDLLTLAVKTSRDATGHVITFEDITRQLLDQRTAAWSDVARRIAHEIKNPLTPIQLATERLSRRYRKQITDNPELFEDLTRTIIRQVGDLRKMVDEFSSFARLPKPVFRAEDPVALTRQALFLQEVARPEVSFSFSADPGIANIDCDRHQYGQAMTNVLKNAVEAIETKAKDAEEGYRGTISVEMVDQDDSILVRITDNGIGLSQDRDRIIEPYVTTREKGTGLGLAIVNKIIEEHGGEMTFIPAQGGGTTVTMRFAKDPLAQGRKPSEAAE</sequence>
<keyword evidence="5" id="KW-0597">Phosphoprotein</keyword>
<evidence type="ECO:0000256" key="11">
    <source>
        <dbReference type="ARBA" id="ARBA00022989"/>
    </source>
</evidence>
<evidence type="ECO:0000256" key="3">
    <source>
        <dbReference type="ARBA" id="ARBA00012438"/>
    </source>
</evidence>
<dbReference type="Pfam" id="PF19312">
    <property type="entry name" value="NtrY_N"/>
    <property type="match status" value="1"/>
</dbReference>
<dbReference type="GO" id="GO:0000156">
    <property type="term" value="F:phosphorelay response regulator activity"/>
    <property type="evidence" value="ECO:0007669"/>
    <property type="project" value="TreeGrafter"/>
</dbReference>
<dbReference type="SMART" id="SM00388">
    <property type="entry name" value="HisKA"/>
    <property type="match status" value="1"/>
</dbReference>
<gene>
    <name evidence="18" type="ORF">LK12_11855</name>
</gene>
<evidence type="ECO:0000256" key="6">
    <source>
        <dbReference type="ARBA" id="ARBA00022679"/>
    </source>
</evidence>
<dbReference type="SMART" id="SM00387">
    <property type="entry name" value="HATPase_c"/>
    <property type="match status" value="1"/>
</dbReference>
<dbReference type="Pfam" id="PF02518">
    <property type="entry name" value="HATPase_c"/>
    <property type="match status" value="1"/>
</dbReference>
<accession>A0A0B1ZRX0</accession>
<dbReference type="CDD" id="cd06225">
    <property type="entry name" value="HAMP"/>
    <property type="match status" value="1"/>
</dbReference>
<proteinExistence type="predicted"/>
<dbReference type="Gene3D" id="3.30.450.20">
    <property type="entry name" value="PAS domain"/>
    <property type="match status" value="1"/>
</dbReference>
<dbReference type="SUPFAM" id="SSF55874">
    <property type="entry name" value="ATPase domain of HSP90 chaperone/DNA topoisomerase II/histidine kinase"/>
    <property type="match status" value="1"/>
</dbReference>
<dbReference type="STRING" id="1348853.LK12_11855"/>
<keyword evidence="10" id="KW-0067">ATP-binding</keyword>
<dbReference type="InterPro" id="IPR035965">
    <property type="entry name" value="PAS-like_dom_sf"/>
</dbReference>
<dbReference type="PROSITE" id="PS50885">
    <property type="entry name" value="HAMP"/>
    <property type="match status" value="1"/>
</dbReference>
<dbReference type="Gene3D" id="3.30.565.10">
    <property type="entry name" value="Histidine kinase-like ATPase, C-terminal domain"/>
    <property type="match status" value="1"/>
</dbReference>
<dbReference type="SUPFAM" id="SSF158472">
    <property type="entry name" value="HAMP domain-like"/>
    <property type="match status" value="1"/>
</dbReference>
<evidence type="ECO:0000256" key="8">
    <source>
        <dbReference type="ARBA" id="ARBA00022741"/>
    </source>
</evidence>
<dbReference type="Proteomes" id="UP000031057">
    <property type="component" value="Unassembled WGS sequence"/>
</dbReference>
<evidence type="ECO:0000256" key="13">
    <source>
        <dbReference type="ARBA" id="ARBA00023136"/>
    </source>
</evidence>
<organism evidence="18 19">
    <name type="scientific">Novosphingobium malaysiense</name>
    <dbReference type="NCBI Taxonomy" id="1348853"/>
    <lineage>
        <taxon>Bacteria</taxon>
        <taxon>Pseudomonadati</taxon>
        <taxon>Pseudomonadota</taxon>
        <taxon>Alphaproteobacteria</taxon>
        <taxon>Sphingomonadales</taxon>
        <taxon>Sphingomonadaceae</taxon>
        <taxon>Novosphingobium</taxon>
    </lineage>
</organism>
<comment type="caution">
    <text evidence="18">The sequence shown here is derived from an EMBL/GenBank/DDBJ whole genome shotgun (WGS) entry which is preliminary data.</text>
</comment>
<dbReference type="PANTHER" id="PTHR42878:SF7">
    <property type="entry name" value="SENSOR HISTIDINE KINASE GLRK"/>
    <property type="match status" value="1"/>
</dbReference>
<dbReference type="InterPro" id="IPR050351">
    <property type="entry name" value="BphY/WalK/GraS-like"/>
</dbReference>
<reference evidence="18 19" key="1">
    <citation type="submission" date="2014-10" db="EMBL/GenBank/DDBJ databases">
        <title>Genome sequence of Novosphingobium malaysiense MUSC 273(T).</title>
        <authorList>
            <person name="Lee L.-H."/>
        </authorList>
    </citation>
    <scope>NUCLEOTIDE SEQUENCE [LARGE SCALE GENOMIC DNA]</scope>
    <source>
        <strain evidence="18 19">MUSC 273</strain>
    </source>
</reference>
<dbReference type="Gene3D" id="6.10.340.10">
    <property type="match status" value="1"/>
</dbReference>
<dbReference type="CDD" id="cd00082">
    <property type="entry name" value="HisKA"/>
    <property type="match status" value="1"/>
</dbReference>
<evidence type="ECO:0000256" key="10">
    <source>
        <dbReference type="ARBA" id="ARBA00022840"/>
    </source>
</evidence>
<dbReference type="SMART" id="SM00304">
    <property type="entry name" value="HAMP"/>
    <property type="match status" value="1"/>
</dbReference>
<dbReference type="PIRSF" id="PIRSF037532">
    <property type="entry name" value="STHK_NtrY"/>
    <property type="match status" value="1"/>
</dbReference>
<evidence type="ECO:0000259" key="15">
    <source>
        <dbReference type="PROSITE" id="PS50109"/>
    </source>
</evidence>
<protein>
    <recommendedName>
        <fullName evidence="3">histidine kinase</fullName>
        <ecNumber evidence="3">2.7.13.3</ecNumber>
    </recommendedName>
</protein>
<dbReference type="Pfam" id="PF00512">
    <property type="entry name" value="HisKA"/>
    <property type="match status" value="1"/>
</dbReference>
<feature type="domain" description="Histidine kinase" evidence="15">
    <location>
        <begin position="494"/>
        <end position="712"/>
    </location>
</feature>
<dbReference type="InterPro" id="IPR013767">
    <property type="entry name" value="PAS_fold"/>
</dbReference>
<dbReference type="PROSITE" id="PS50109">
    <property type="entry name" value="HIS_KIN"/>
    <property type="match status" value="1"/>
</dbReference>
<dbReference type="PRINTS" id="PR00344">
    <property type="entry name" value="BCTRLSENSOR"/>
</dbReference>
<dbReference type="GO" id="GO:0005886">
    <property type="term" value="C:plasma membrane"/>
    <property type="evidence" value="ECO:0007669"/>
    <property type="project" value="UniProtKB-SubCell"/>
</dbReference>
<keyword evidence="4" id="KW-1003">Cell membrane</keyword>
<evidence type="ECO:0000313" key="18">
    <source>
        <dbReference type="EMBL" id="KHK91983.1"/>
    </source>
</evidence>
<dbReference type="InterPro" id="IPR004358">
    <property type="entry name" value="Sig_transdc_His_kin-like_C"/>
</dbReference>
<dbReference type="SUPFAM" id="SSF55785">
    <property type="entry name" value="PYP-like sensor domain (PAS domain)"/>
    <property type="match status" value="1"/>
</dbReference>
<dbReference type="GO" id="GO:0007234">
    <property type="term" value="P:osmosensory signaling via phosphorelay pathway"/>
    <property type="evidence" value="ECO:0007669"/>
    <property type="project" value="TreeGrafter"/>
</dbReference>
<dbReference type="InterPro" id="IPR003660">
    <property type="entry name" value="HAMP_dom"/>
</dbReference>
<evidence type="ECO:0000256" key="2">
    <source>
        <dbReference type="ARBA" id="ARBA00004651"/>
    </source>
</evidence>
<dbReference type="InterPro" id="IPR005467">
    <property type="entry name" value="His_kinase_dom"/>
</dbReference>
<evidence type="ECO:0000256" key="4">
    <source>
        <dbReference type="ARBA" id="ARBA00022475"/>
    </source>
</evidence>
<evidence type="ECO:0000256" key="12">
    <source>
        <dbReference type="ARBA" id="ARBA00023012"/>
    </source>
</evidence>
<dbReference type="GO" id="GO:0005524">
    <property type="term" value="F:ATP binding"/>
    <property type="evidence" value="ECO:0007669"/>
    <property type="project" value="UniProtKB-KW"/>
</dbReference>
<dbReference type="GO" id="GO:0006355">
    <property type="term" value="P:regulation of DNA-templated transcription"/>
    <property type="evidence" value="ECO:0007669"/>
    <property type="project" value="InterPro"/>
</dbReference>
<dbReference type="InterPro" id="IPR045671">
    <property type="entry name" value="NtrY-like_N"/>
</dbReference>
<dbReference type="PANTHER" id="PTHR42878">
    <property type="entry name" value="TWO-COMPONENT HISTIDINE KINASE"/>
    <property type="match status" value="1"/>
</dbReference>
<keyword evidence="6" id="KW-0808">Transferase</keyword>
<keyword evidence="12" id="KW-0902">Two-component regulatory system</keyword>
<name>A0A0B1ZRX0_9SPHN</name>
<keyword evidence="9" id="KW-0418">Kinase</keyword>
<keyword evidence="13 14" id="KW-0472">Membrane</keyword>
<evidence type="ECO:0000256" key="5">
    <source>
        <dbReference type="ARBA" id="ARBA00022553"/>
    </source>
</evidence>
<evidence type="ECO:0000259" key="16">
    <source>
        <dbReference type="PROSITE" id="PS50112"/>
    </source>
</evidence>
<evidence type="ECO:0000256" key="7">
    <source>
        <dbReference type="ARBA" id="ARBA00022692"/>
    </source>
</evidence>
<keyword evidence="11 14" id="KW-1133">Transmembrane helix</keyword>
<feature type="domain" description="PAS" evidence="16">
    <location>
        <begin position="379"/>
        <end position="414"/>
    </location>
</feature>
<evidence type="ECO:0000256" key="1">
    <source>
        <dbReference type="ARBA" id="ARBA00000085"/>
    </source>
</evidence>
<dbReference type="Gene3D" id="1.10.287.130">
    <property type="match status" value="1"/>
</dbReference>
<feature type="transmembrane region" description="Helical" evidence="14">
    <location>
        <begin position="45"/>
        <end position="66"/>
    </location>
</feature>
<dbReference type="EMBL" id="JTDI01000003">
    <property type="protein sequence ID" value="KHK91983.1"/>
    <property type="molecule type" value="Genomic_DNA"/>
</dbReference>
<dbReference type="RefSeq" id="WP_039283865.1">
    <property type="nucleotide sequence ID" value="NZ_JTDI01000003.1"/>
</dbReference>
<dbReference type="Pfam" id="PF00989">
    <property type="entry name" value="PAS"/>
    <property type="match status" value="1"/>
</dbReference>
<dbReference type="AlphaFoldDB" id="A0A0B1ZRX0"/>
<dbReference type="PROSITE" id="PS50112">
    <property type="entry name" value="PAS"/>
    <property type="match status" value="1"/>
</dbReference>